<dbReference type="AlphaFoldDB" id="A0A194WU24"/>
<keyword evidence="4" id="KW-1185">Reference proteome</keyword>
<dbReference type="Proteomes" id="UP000070700">
    <property type="component" value="Unassembled WGS sequence"/>
</dbReference>
<organism evidence="3 4">
    <name type="scientific">Mollisia scopiformis</name>
    <name type="common">Conifer needle endophyte fungus</name>
    <name type="synonym">Phialocephala scopiformis</name>
    <dbReference type="NCBI Taxonomy" id="149040"/>
    <lineage>
        <taxon>Eukaryota</taxon>
        <taxon>Fungi</taxon>
        <taxon>Dikarya</taxon>
        <taxon>Ascomycota</taxon>
        <taxon>Pezizomycotina</taxon>
        <taxon>Leotiomycetes</taxon>
        <taxon>Helotiales</taxon>
        <taxon>Mollisiaceae</taxon>
        <taxon>Mollisia</taxon>
    </lineage>
</organism>
<feature type="chain" id="PRO_5008267442" evidence="2">
    <location>
        <begin position="18"/>
        <end position="158"/>
    </location>
</feature>
<proteinExistence type="predicted"/>
<keyword evidence="2" id="KW-0732">Signal</keyword>
<evidence type="ECO:0000313" key="3">
    <source>
        <dbReference type="EMBL" id="KUJ11456.1"/>
    </source>
</evidence>
<reference evidence="3 4" key="1">
    <citation type="submission" date="2015-10" db="EMBL/GenBank/DDBJ databases">
        <title>Full genome of DAOMC 229536 Phialocephala scopiformis, a fungal endophyte of spruce producing the potent anti-insectan compound rugulosin.</title>
        <authorList>
            <consortium name="DOE Joint Genome Institute"/>
            <person name="Walker A.K."/>
            <person name="Frasz S.L."/>
            <person name="Seifert K.A."/>
            <person name="Miller J.D."/>
            <person name="Mondo S.J."/>
            <person name="Labutti K."/>
            <person name="Lipzen A."/>
            <person name="Dockter R."/>
            <person name="Kennedy M."/>
            <person name="Grigoriev I.V."/>
            <person name="Spatafora J.W."/>
        </authorList>
    </citation>
    <scope>NUCLEOTIDE SEQUENCE [LARGE SCALE GENOMIC DNA]</scope>
    <source>
        <strain evidence="3 4">CBS 120377</strain>
    </source>
</reference>
<evidence type="ECO:0000256" key="1">
    <source>
        <dbReference type="SAM" id="MobiDB-lite"/>
    </source>
</evidence>
<dbReference type="GeneID" id="28830140"/>
<protein>
    <submittedName>
        <fullName evidence="3">Uncharacterized protein</fullName>
    </submittedName>
</protein>
<gene>
    <name evidence="3" type="ORF">LY89DRAFT_738892</name>
</gene>
<evidence type="ECO:0000256" key="2">
    <source>
        <dbReference type="SAM" id="SignalP"/>
    </source>
</evidence>
<feature type="region of interest" description="Disordered" evidence="1">
    <location>
        <begin position="55"/>
        <end position="158"/>
    </location>
</feature>
<dbReference type="EMBL" id="KQ947426">
    <property type="protein sequence ID" value="KUJ11456.1"/>
    <property type="molecule type" value="Genomic_DNA"/>
</dbReference>
<evidence type="ECO:0000313" key="4">
    <source>
        <dbReference type="Proteomes" id="UP000070700"/>
    </source>
</evidence>
<name>A0A194WU24_MOLSC</name>
<feature type="signal peptide" evidence="2">
    <location>
        <begin position="1"/>
        <end position="17"/>
    </location>
</feature>
<feature type="compositionally biased region" description="Basic and acidic residues" evidence="1">
    <location>
        <begin position="126"/>
        <end position="146"/>
    </location>
</feature>
<accession>A0A194WU24</accession>
<dbReference type="RefSeq" id="XP_018065811.1">
    <property type="nucleotide sequence ID" value="XM_018220414.1"/>
</dbReference>
<dbReference type="InParanoid" id="A0A194WU24"/>
<sequence length="158" mass="17551">MKVLPFCVFCLAPIALALPATPPTALKEIAALRNLVREPVELRTLRILAPDSAESQFDWRDASHESLPPRNRYAEDSQVLSTENQYFRAREASDSQLRSPENQHLGAPEAFKPRSRSSRKAIPSRDSPKKEPAAQADREGSRRTVDLDVFGGRGAIDS</sequence>
<dbReference type="KEGG" id="psco:LY89DRAFT_738892"/>